<keyword evidence="6" id="KW-0393">Immunoglobulin domain</keyword>
<dbReference type="PROSITE" id="PS51450">
    <property type="entry name" value="LRR"/>
    <property type="match status" value="4"/>
</dbReference>
<feature type="compositionally biased region" description="Polar residues" evidence="7">
    <location>
        <begin position="750"/>
        <end position="762"/>
    </location>
</feature>
<dbReference type="FunFam" id="2.60.40.10:FF:000032">
    <property type="entry name" value="palladin isoform X1"/>
    <property type="match status" value="2"/>
</dbReference>
<name>A0A9N9X1N2_PHACE</name>
<keyword evidence="8" id="KW-0472">Membrane</keyword>
<dbReference type="SMART" id="SM00082">
    <property type="entry name" value="LRRCT"/>
    <property type="match status" value="1"/>
</dbReference>
<sequence length="819" mass="91864">MVGVCFWFNVIFVISLCLAKPKDCPKVCTCLGSYVDCASKRFETIPSNIPKWATHLDLQNNSIKKLTDINWRQLSDLKELILNKNSIAVIPQDALQYQSQLKILELNRNKIRVIEGLNFKSLGHLSTLKLKRNQITELKDGAFYGLMKIDKLILDYNLLKVISKTWLYGLEALKELSVNHNFINKIEQDSWEFCHTLLLLDLSFNNLESIEEDTFKNLGHLQKLSLNDNNITYIKDKAFVHLSKLRFLNLNNNKIWVTVEDSSGVFQGLGDLMKFHLAGNKIKSINADAFLGLKNVSHLNLGNNNITSIQNNAFAELPHLKDLVINTTSLLCDCNLRWFFDWLNLKQLKVQATICAYPDWLRGQSLLLVTSNLTCDELPKPRLIEEPDPAIMALKGENVTLACRAMSSSPSQMTFFWKKDNIELVNPNVVVKSRTDEDGKSTETSSHLHLLKVENSDAGKYQCVVSNSFGTTYSQKSTISVLVYPTFTKVPKNVTVHASETVKWECAADGEPPPQIAWHKGGGDDFPAARERRMQVMPLDDVFFIIDAKPIDMGIYSCTAHNAAGTIVANVSLAVEERPSLIKKNGDKEVTAGEHVVLQCLAKGLPKPTITWMKNGEPIIPTERHFFIHEDQMVIIVDSVQSDSGTYECHLNNSLGEETGRSRIVVKPRPEDNIGLNQKDTYNTSNMMGYIMISVVCCAVLTSIIWVVIIYQTRRKMAPQVIQTEMQELPEATEGSRTLHMQLQMCPDNVSDQSSCKDSGTGDSAKRSSDDLVPEEFSVVMNGENEADNSHSPLLLFPTNHDRIVRMSGSPDAGEPVDV</sequence>
<dbReference type="PANTHER" id="PTHR45842:SF21">
    <property type="entry name" value="IG-LIKE DOMAIN-CONTAINING PROTEIN"/>
    <property type="match status" value="1"/>
</dbReference>
<evidence type="ECO:0000256" key="9">
    <source>
        <dbReference type="SAM" id="SignalP"/>
    </source>
</evidence>
<feature type="domain" description="Ig-like" evidence="10">
    <location>
        <begin position="579"/>
        <end position="665"/>
    </location>
</feature>
<keyword evidence="4" id="KW-1015">Disulfide bond</keyword>
<dbReference type="InterPro" id="IPR013098">
    <property type="entry name" value="Ig_I-set"/>
</dbReference>
<dbReference type="Gene3D" id="2.60.40.10">
    <property type="entry name" value="Immunoglobulins"/>
    <property type="match status" value="3"/>
</dbReference>
<dbReference type="InterPro" id="IPR003599">
    <property type="entry name" value="Ig_sub"/>
</dbReference>
<organism evidence="11 12">
    <name type="scientific">Phaedon cochleariae</name>
    <name type="common">Mustard beetle</name>
    <dbReference type="NCBI Taxonomy" id="80249"/>
    <lineage>
        <taxon>Eukaryota</taxon>
        <taxon>Metazoa</taxon>
        <taxon>Ecdysozoa</taxon>
        <taxon>Arthropoda</taxon>
        <taxon>Hexapoda</taxon>
        <taxon>Insecta</taxon>
        <taxon>Pterygota</taxon>
        <taxon>Neoptera</taxon>
        <taxon>Endopterygota</taxon>
        <taxon>Coleoptera</taxon>
        <taxon>Polyphaga</taxon>
        <taxon>Cucujiformia</taxon>
        <taxon>Chrysomeloidea</taxon>
        <taxon>Chrysomelidae</taxon>
        <taxon>Chrysomelinae</taxon>
        <taxon>Chrysomelini</taxon>
        <taxon>Phaedon</taxon>
    </lineage>
</organism>
<dbReference type="EMBL" id="OU896720">
    <property type="protein sequence ID" value="CAG9816547.1"/>
    <property type="molecule type" value="Genomic_DNA"/>
</dbReference>
<evidence type="ECO:0000256" key="2">
    <source>
        <dbReference type="ARBA" id="ARBA00022729"/>
    </source>
</evidence>
<dbReference type="FunFam" id="3.80.10.10:FF:000770">
    <property type="entry name" value="Uncharacterized protein"/>
    <property type="match status" value="1"/>
</dbReference>
<reference evidence="11" key="2">
    <citation type="submission" date="2022-10" db="EMBL/GenBank/DDBJ databases">
        <authorList>
            <consortium name="ENA_rothamsted_submissions"/>
            <consortium name="culmorum"/>
            <person name="King R."/>
        </authorList>
    </citation>
    <scope>NUCLEOTIDE SEQUENCE</scope>
</reference>
<dbReference type="InterPro" id="IPR032675">
    <property type="entry name" value="LRR_dom_sf"/>
</dbReference>
<evidence type="ECO:0000313" key="12">
    <source>
        <dbReference type="Proteomes" id="UP001153737"/>
    </source>
</evidence>
<dbReference type="SMART" id="SM00408">
    <property type="entry name" value="IGc2"/>
    <property type="match status" value="3"/>
</dbReference>
<feature type="domain" description="Ig-like" evidence="10">
    <location>
        <begin position="485"/>
        <end position="574"/>
    </location>
</feature>
<dbReference type="PANTHER" id="PTHR45842">
    <property type="entry name" value="SYNAPTIC ADHESION-LIKE MOLECULE SALM"/>
    <property type="match status" value="1"/>
</dbReference>
<evidence type="ECO:0000256" key="3">
    <source>
        <dbReference type="ARBA" id="ARBA00022737"/>
    </source>
</evidence>
<keyword evidence="12" id="KW-1185">Reference proteome</keyword>
<dbReference type="InterPro" id="IPR036179">
    <property type="entry name" value="Ig-like_dom_sf"/>
</dbReference>
<dbReference type="Pfam" id="PF01463">
    <property type="entry name" value="LRRCT"/>
    <property type="match status" value="1"/>
</dbReference>
<dbReference type="OrthoDB" id="5917255at2759"/>
<dbReference type="PROSITE" id="PS50835">
    <property type="entry name" value="IG_LIKE"/>
    <property type="match status" value="3"/>
</dbReference>
<evidence type="ECO:0000313" key="11">
    <source>
        <dbReference type="EMBL" id="CAG9816547.1"/>
    </source>
</evidence>
<keyword evidence="8" id="KW-0812">Transmembrane</keyword>
<dbReference type="InterPro" id="IPR003591">
    <property type="entry name" value="Leu-rich_rpt_typical-subtyp"/>
</dbReference>
<evidence type="ECO:0000256" key="4">
    <source>
        <dbReference type="ARBA" id="ARBA00023157"/>
    </source>
</evidence>
<dbReference type="SUPFAM" id="SSF48726">
    <property type="entry name" value="Immunoglobulin"/>
    <property type="match status" value="3"/>
</dbReference>
<accession>A0A9N9X1N2</accession>
<dbReference type="AlphaFoldDB" id="A0A9N9X1N2"/>
<dbReference type="SUPFAM" id="SSF52058">
    <property type="entry name" value="L domain-like"/>
    <property type="match status" value="1"/>
</dbReference>
<dbReference type="Pfam" id="PF13855">
    <property type="entry name" value="LRR_8"/>
    <property type="match status" value="3"/>
</dbReference>
<feature type="signal peptide" evidence="9">
    <location>
        <begin position="1"/>
        <end position="19"/>
    </location>
</feature>
<keyword evidence="5" id="KW-0325">Glycoprotein</keyword>
<evidence type="ECO:0000256" key="6">
    <source>
        <dbReference type="ARBA" id="ARBA00023319"/>
    </source>
</evidence>
<dbReference type="InterPro" id="IPR000483">
    <property type="entry name" value="Cys-rich_flank_reg_C"/>
</dbReference>
<proteinExistence type="predicted"/>
<keyword evidence="8" id="KW-1133">Transmembrane helix</keyword>
<evidence type="ECO:0000256" key="1">
    <source>
        <dbReference type="ARBA" id="ARBA00022614"/>
    </source>
</evidence>
<dbReference type="InterPro" id="IPR007110">
    <property type="entry name" value="Ig-like_dom"/>
</dbReference>
<evidence type="ECO:0000259" key="10">
    <source>
        <dbReference type="PROSITE" id="PS50835"/>
    </source>
</evidence>
<dbReference type="Gene3D" id="3.80.10.10">
    <property type="entry name" value="Ribonuclease Inhibitor"/>
    <property type="match status" value="2"/>
</dbReference>
<evidence type="ECO:0000256" key="8">
    <source>
        <dbReference type="SAM" id="Phobius"/>
    </source>
</evidence>
<dbReference type="Pfam" id="PF13927">
    <property type="entry name" value="Ig_3"/>
    <property type="match status" value="1"/>
</dbReference>
<dbReference type="SMART" id="SM00369">
    <property type="entry name" value="LRR_TYP"/>
    <property type="match status" value="8"/>
</dbReference>
<dbReference type="GO" id="GO:0071944">
    <property type="term" value="C:cell periphery"/>
    <property type="evidence" value="ECO:0007669"/>
    <property type="project" value="UniProtKB-ARBA"/>
</dbReference>
<keyword evidence="2 9" id="KW-0732">Signal</keyword>
<protein>
    <recommendedName>
        <fullName evidence="10">Ig-like domain-containing protein</fullName>
    </recommendedName>
</protein>
<reference evidence="11" key="1">
    <citation type="submission" date="2022-01" db="EMBL/GenBank/DDBJ databases">
        <authorList>
            <person name="King R."/>
        </authorList>
    </citation>
    <scope>NUCLEOTIDE SEQUENCE</scope>
</reference>
<feature type="transmembrane region" description="Helical" evidence="8">
    <location>
        <begin position="687"/>
        <end position="711"/>
    </location>
</feature>
<dbReference type="InterPro" id="IPR013783">
    <property type="entry name" value="Ig-like_fold"/>
</dbReference>
<gene>
    <name evidence="11" type="ORF">PHAECO_LOCUS4539</name>
</gene>
<evidence type="ECO:0000256" key="5">
    <source>
        <dbReference type="ARBA" id="ARBA00023180"/>
    </source>
</evidence>
<dbReference type="InterPro" id="IPR003598">
    <property type="entry name" value="Ig_sub2"/>
</dbReference>
<dbReference type="Proteomes" id="UP001153737">
    <property type="component" value="Chromosome 14"/>
</dbReference>
<keyword evidence="3" id="KW-0677">Repeat</keyword>
<dbReference type="FunFam" id="3.80.10.10:FF:000023">
    <property type="entry name" value="Leucine rich repeats and immunoglobulin like domains 3"/>
    <property type="match status" value="1"/>
</dbReference>
<feature type="domain" description="Ig-like" evidence="10">
    <location>
        <begin position="381"/>
        <end position="480"/>
    </location>
</feature>
<feature type="region of interest" description="Disordered" evidence="7">
    <location>
        <begin position="748"/>
        <end position="773"/>
    </location>
</feature>
<feature type="chain" id="PRO_5040268568" description="Ig-like domain-containing protein" evidence="9">
    <location>
        <begin position="20"/>
        <end position="819"/>
    </location>
</feature>
<dbReference type="Pfam" id="PF07679">
    <property type="entry name" value="I-set"/>
    <property type="match status" value="2"/>
</dbReference>
<dbReference type="SMART" id="SM00409">
    <property type="entry name" value="IG"/>
    <property type="match status" value="3"/>
</dbReference>
<evidence type="ECO:0000256" key="7">
    <source>
        <dbReference type="SAM" id="MobiDB-lite"/>
    </source>
</evidence>
<keyword evidence="1" id="KW-0433">Leucine-rich repeat</keyword>
<dbReference type="InterPro" id="IPR050467">
    <property type="entry name" value="LRFN"/>
</dbReference>
<dbReference type="InterPro" id="IPR001611">
    <property type="entry name" value="Leu-rich_rpt"/>
</dbReference>
<dbReference type="SMART" id="SM00365">
    <property type="entry name" value="LRR_SD22"/>
    <property type="match status" value="7"/>
</dbReference>